<evidence type="ECO:0000256" key="7">
    <source>
        <dbReference type="SAM" id="MobiDB-lite"/>
    </source>
</evidence>
<organism evidence="10 11">
    <name type="scientific">Massilia cavernae</name>
    <dbReference type="NCBI Taxonomy" id="2320864"/>
    <lineage>
        <taxon>Bacteria</taxon>
        <taxon>Pseudomonadati</taxon>
        <taxon>Pseudomonadota</taxon>
        <taxon>Betaproteobacteria</taxon>
        <taxon>Burkholderiales</taxon>
        <taxon>Oxalobacteraceae</taxon>
        <taxon>Telluria group</taxon>
        <taxon>Massilia</taxon>
    </lineage>
</organism>
<dbReference type="AlphaFoldDB" id="A0A418XV93"/>
<evidence type="ECO:0000313" key="10">
    <source>
        <dbReference type="EMBL" id="RJG16626.1"/>
    </source>
</evidence>
<dbReference type="RefSeq" id="WP_119810797.1">
    <property type="nucleotide sequence ID" value="NZ_QYUP01000107.1"/>
</dbReference>
<sequence>MRAVFILLIVLLWPAPFARAATPLLDVPDGQVGLPGSRVLPNVLLGLSLTYADAGAAYRGEYDAAIAYDGYFNHRMCYRYATAGYFMISKEAATDGQCGGDSFSGNMLNWASMTTLDLLRLGLTGGDRVVDERGQTVLQRAWLPDGTFHPDFHAHPLHFPRKSVKVAATVTPFDGGPVYIVSCRNRILFSRSASGTGCEDKGLGEFDVRVKVCDKDDSDSRQGLCTGNKGGFKPEGALQENRALMRTGVMGYLTDHGKDDINAYGGALRAPLAGNEEGAINYINLLGRSAVGRFGAYKSTDPGAELFYEGLRYLQGRPPTPAIPAVASDDGLAVWSTREDPLAAACQRNSIAMIGHSSFELDRYLPGNTQSSREDKPRPSENVASQFDVMQATRSVGDKEAIDRLDLLGDGPAGIGSFYLAGAASWAYTNAIRKDAEVRIETLALEIGAPSVTGRSALYLATKYGAAPGSYDSRGVPSGFFSGGDPHAIVPSVRSMLAQARMPGGEVAAQAAGTGSYFIQSGYDRSQSAGTLRRFDLAADVASPSWDAGKAMPAPEERKIHTLVYDDEGRASTVEFRFDKLPDAVKATFNGDGLGQARIDFLRGVRTREIGNPGGVFRRRASVIGDFIHSVPALVGAPSGAGQGASYAQFHSAAGKRRGAAYIGANDGMLHAFDIETGTELFAYVPNTLLPALPELTRPGYVHRAYVDASPGHGEALARGKWRTVLASGMGTGARGVFALDVTNPSAFASGLGALWEFTERDDPSIGHVRSPPSIAAFQVGTSEGRPVVRYFAVVSSGLNNYKVNGGANAARGALFLLSLDKLPSEPWEAGVNYYKLVTPVSDPALPNALSPPALALASNGTVRYAYAGDLQGNLWRFDFTGKPSAWTKAAGPGPKTTPLFVARDAAGQRQPITHAPRVVFAPGGGYIVLAGTGKFLEHTDADPASFGDQSFYGIRDSVQTPVVPIEGRSELARRVLAGQGPYAISGETLRFEGTGARKGWYFDFPGSLGKGERAAAPPLLASGAAVIDTLAPGTDACVPAVIRSYVVDAVSGLAYSGEGYAVSGQETGAVVHSGIGAAPLVMELGMSAAPRDPTGGAVSTRTVSFVRLGARGKLSSAMQVKLKTPTGRLSWREVANWQELHENATRKAKGKK</sequence>
<name>A0A418XV93_9BURK</name>
<evidence type="ECO:0000256" key="2">
    <source>
        <dbReference type="ARBA" id="ARBA00008387"/>
    </source>
</evidence>
<keyword evidence="4" id="KW-0479">Metal-binding</keyword>
<dbReference type="OrthoDB" id="7156875at2"/>
<feature type="region of interest" description="Disordered" evidence="7">
    <location>
        <begin position="364"/>
        <end position="383"/>
    </location>
</feature>
<keyword evidence="11" id="KW-1185">Reference proteome</keyword>
<evidence type="ECO:0000256" key="8">
    <source>
        <dbReference type="SAM" id="SignalP"/>
    </source>
</evidence>
<feature type="chain" id="PRO_5019519124" description="PilY1 beta-propeller domain-containing protein" evidence="8">
    <location>
        <begin position="21"/>
        <end position="1153"/>
    </location>
</feature>
<keyword evidence="6" id="KW-0281">Fimbrium</keyword>
<dbReference type="Pfam" id="PF05567">
    <property type="entry name" value="T4P_PilY1"/>
    <property type="match status" value="1"/>
</dbReference>
<dbReference type="GO" id="GO:0046872">
    <property type="term" value="F:metal ion binding"/>
    <property type="evidence" value="ECO:0007669"/>
    <property type="project" value="UniProtKB-KW"/>
</dbReference>
<proteinExistence type="inferred from homology"/>
<evidence type="ECO:0000256" key="5">
    <source>
        <dbReference type="ARBA" id="ARBA00022837"/>
    </source>
</evidence>
<comment type="subcellular location">
    <subcellularLocation>
        <location evidence="1">Fimbrium</location>
    </subcellularLocation>
</comment>
<gene>
    <name evidence="10" type="ORF">D3872_10960</name>
</gene>
<comment type="caution">
    <text evidence="10">The sequence shown here is derived from an EMBL/GenBank/DDBJ whole genome shotgun (WGS) entry which is preliminary data.</text>
</comment>
<dbReference type="InterPro" id="IPR011047">
    <property type="entry name" value="Quinoprotein_ADH-like_sf"/>
</dbReference>
<dbReference type="SUPFAM" id="SSF50998">
    <property type="entry name" value="Quinoprotein alcohol dehydrogenase-like"/>
    <property type="match status" value="1"/>
</dbReference>
<accession>A0A418XV93</accession>
<protein>
    <recommendedName>
        <fullName evidence="9">PilY1 beta-propeller domain-containing protein</fullName>
    </recommendedName>
</protein>
<dbReference type="Proteomes" id="UP000284006">
    <property type="component" value="Unassembled WGS sequence"/>
</dbReference>
<feature type="signal peptide" evidence="8">
    <location>
        <begin position="1"/>
        <end position="20"/>
    </location>
</feature>
<evidence type="ECO:0000313" key="11">
    <source>
        <dbReference type="Proteomes" id="UP000284006"/>
    </source>
</evidence>
<keyword evidence="3" id="KW-1029">Fimbrium biogenesis</keyword>
<evidence type="ECO:0000256" key="4">
    <source>
        <dbReference type="ARBA" id="ARBA00022723"/>
    </source>
</evidence>
<evidence type="ECO:0000256" key="6">
    <source>
        <dbReference type="ARBA" id="ARBA00023263"/>
    </source>
</evidence>
<dbReference type="InterPro" id="IPR008707">
    <property type="entry name" value="B-propeller_PilY1"/>
</dbReference>
<comment type="similarity">
    <text evidence="2">Belongs to the PilY1 family.</text>
</comment>
<evidence type="ECO:0000256" key="3">
    <source>
        <dbReference type="ARBA" id="ARBA00022558"/>
    </source>
</evidence>
<feature type="domain" description="PilY1 beta-propeller" evidence="9">
    <location>
        <begin position="625"/>
        <end position="960"/>
    </location>
</feature>
<evidence type="ECO:0000259" key="9">
    <source>
        <dbReference type="Pfam" id="PF05567"/>
    </source>
</evidence>
<evidence type="ECO:0000256" key="1">
    <source>
        <dbReference type="ARBA" id="ARBA00004561"/>
    </source>
</evidence>
<keyword evidence="8" id="KW-0732">Signal</keyword>
<dbReference type="EMBL" id="QYUP01000107">
    <property type="protein sequence ID" value="RJG16626.1"/>
    <property type="molecule type" value="Genomic_DNA"/>
</dbReference>
<dbReference type="GO" id="GO:0009289">
    <property type="term" value="C:pilus"/>
    <property type="evidence" value="ECO:0007669"/>
    <property type="project" value="UniProtKB-SubCell"/>
</dbReference>
<keyword evidence="5" id="KW-0106">Calcium</keyword>
<reference evidence="10 11" key="1">
    <citation type="submission" date="2018-09" db="EMBL/GenBank/DDBJ databases">
        <authorList>
            <person name="Zhu H."/>
        </authorList>
    </citation>
    <scope>NUCLEOTIDE SEQUENCE [LARGE SCALE GENOMIC DNA]</scope>
    <source>
        <strain evidence="10 11">K1S02-61</strain>
    </source>
</reference>